<dbReference type="InterPro" id="IPR000868">
    <property type="entry name" value="Isochorismatase-like_dom"/>
</dbReference>
<dbReference type="InterPro" id="IPR036380">
    <property type="entry name" value="Isochorismatase-like_sf"/>
</dbReference>
<dbReference type="CDD" id="cd01014">
    <property type="entry name" value="nicotinamidase_related"/>
    <property type="match status" value="1"/>
</dbReference>
<dbReference type="Gene3D" id="3.40.50.850">
    <property type="entry name" value="Isochorismatase-like"/>
    <property type="match status" value="1"/>
</dbReference>
<proteinExistence type="inferred from homology"/>
<dbReference type="Pfam" id="PF00857">
    <property type="entry name" value="Isochorismatase"/>
    <property type="match status" value="1"/>
</dbReference>
<dbReference type="EC" id="3.5.2.19" evidence="4"/>
<dbReference type="InterPro" id="IPR050272">
    <property type="entry name" value="Isochorismatase-like_hydrls"/>
</dbReference>
<protein>
    <submittedName>
        <fullName evidence="4">Streptothricin hydrolase</fullName>
        <ecNumber evidence="4">3.5.2.19</ecNumber>
    </submittedName>
</protein>
<sequence>MGNCTALLIIDVQVGSFEEKKVLYKEKELLRIIQLLISKARSGSAPIFYMKFNGKRGSLLRQGTHGWEIHKSIAPKPQDVILEKNHPDSFHKTKLQQELESRNIKRIIIAGIQSEICIDATCRRAYSLGYDVTLVGDGHSTYDSVILPASQIIEHHNNVIGQWFARIENEKNIEF</sequence>
<evidence type="ECO:0000256" key="2">
    <source>
        <dbReference type="ARBA" id="ARBA00022801"/>
    </source>
</evidence>
<dbReference type="SUPFAM" id="SSF52499">
    <property type="entry name" value="Isochorismatase-like hydrolases"/>
    <property type="match status" value="1"/>
</dbReference>
<accession>A0A1Y5ZY15</accession>
<comment type="similarity">
    <text evidence="1">Belongs to the isochorismatase family.</text>
</comment>
<keyword evidence="2 4" id="KW-0378">Hydrolase</keyword>
<reference evidence="5" key="1">
    <citation type="submission" date="2017-04" db="EMBL/GenBank/DDBJ databases">
        <authorList>
            <person name="Criscuolo A."/>
        </authorList>
    </citation>
    <scope>NUCLEOTIDE SEQUENCE [LARGE SCALE GENOMIC DNA]</scope>
</reference>
<dbReference type="EMBL" id="FWZD01000056">
    <property type="protein sequence ID" value="SME16980.1"/>
    <property type="molecule type" value="Genomic_DNA"/>
</dbReference>
<evidence type="ECO:0000259" key="3">
    <source>
        <dbReference type="Pfam" id="PF00857"/>
    </source>
</evidence>
<dbReference type="PANTHER" id="PTHR43540">
    <property type="entry name" value="PEROXYUREIDOACRYLATE/UREIDOACRYLATE AMIDOHYDROLASE-RELATED"/>
    <property type="match status" value="1"/>
</dbReference>
<organism evidence="4 5">
    <name type="scientific">Bacillus mobilis</name>
    <dbReference type="NCBI Taxonomy" id="2026190"/>
    <lineage>
        <taxon>Bacteria</taxon>
        <taxon>Bacillati</taxon>
        <taxon>Bacillota</taxon>
        <taxon>Bacilli</taxon>
        <taxon>Bacillales</taxon>
        <taxon>Bacillaceae</taxon>
        <taxon>Bacillus</taxon>
        <taxon>Bacillus cereus group</taxon>
    </lineage>
</organism>
<evidence type="ECO:0000313" key="4">
    <source>
        <dbReference type="EMBL" id="SME16980.1"/>
    </source>
</evidence>
<evidence type="ECO:0000313" key="5">
    <source>
        <dbReference type="Proteomes" id="UP000194439"/>
    </source>
</evidence>
<dbReference type="Proteomes" id="UP000194439">
    <property type="component" value="Unassembled WGS sequence"/>
</dbReference>
<feature type="domain" description="Isochorismatase-like" evidence="3">
    <location>
        <begin position="5"/>
        <end position="143"/>
    </location>
</feature>
<dbReference type="GO" id="GO:0016787">
    <property type="term" value="F:hydrolase activity"/>
    <property type="evidence" value="ECO:0007669"/>
    <property type="project" value="UniProtKB-KW"/>
</dbReference>
<name>A0A1Y5ZY15_9BACI</name>
<dbReference type="AlphaFoldDB" id="A0A1Y5ZY15"/>
<gene>
    <name evidence="4" type="primary">sttH_3</name>
    <name evidence="4" type="ORF">BACERE00185_03149</name>
</gene>
<dbReference type="PANTHER" id="PTHR43540:SF14">
    <property type="entry name" value="ISOCHORISMATASE"/>
    <property type="match status" value="1"/>
</dbReference>
<evidence type="ECO:0000256" key="1">
    <source>
        <dbReference type="ARBA" id="ARBA00006336"/>
    </source>
</evidence>